<reference evidence="2" key="1">
    <citation type="submission" date="2016-04" db="EMBL/GenBank/DDBJ databases">
        <authorList>
            <person name="Tagini F."/>
        </authorList>
    </citation>
    <scope>NUCLEOTIDE SEQUENCE [LARGE SCALE GENOMIC DNA]</scope>
    <source>
        <strain evidence="2">CHUV0807</strain>
    </source>
</reference>
<accession>A0A1C3H612</accession>
<dbReference type="EMBL" id="FKLO01000067">
    <property type="protein sequence ID" value="SAM69158.1"/>
    <property type="molecule type" value="Genomic_DNA"/>
</dbReference>
<dbReference type="RefSeq" id="WP_079541648.1">
    <property type="nucleotide sequence ID" value="NZ_FKLO01000067.1"/>
</dbReference>
<protein>
    <submittedName>
        <fullName evidence="1">Uncharacterized protein</fullName>
    </submittedName>
</protein>
<dbReference type="AlphaFoldDB" id="A0A1C3H612"/>
<dbReference type="Proteomes" id="UP000190837">
    <property type="component" value="Unassembled WGS sequence"/>
</dbReference>
<gene>
    <name evidence="1" type="ORF">CHUV0807_2023</name>
</gene>
<evidence type="ECO:0000313" key="1">
    <source>
        <dbReference type="EMBL" id="SAM69158.1"/>
    </source>
</evidence>
<evidence type="ECO:0000313" key="2">
    <source>
        <dbReference type="Proteomes" id="UP000190837"/>
    </source>
</evidence>
<organism evidence="1 2">
    <name type="scientific">Cardiobacterium hominis</name>
    <dbReference type="NCBI Taxonomy" id="2718"/>
    <lineage>
        <taxon>Bacteria</taxon>
        <taxon>Pseudomonadati</taxon>
        <taxon>Pseudomonadota</taxon>
        <taxon>Gammaproteobacteria</taxon>
        <taxon>Cardiobacteriales</taxon>
        <taxon>Cardiobacteriaceae</taxon>
        <taxon>Cardiobacterium</taxon>
    </lineage>
</organism>
<sequence length="69" mass="7778">MTTGTTEYTERQTRVIGEDGEIFDSIEEYTAWVNDVKAQLARSEADRKAERVLTASEAKAFFLSLVEDS</sequence>
<proteinExistence type="predicted"/>
<name>A0A1C3H612_9GAMM</name>